<keyword evidence="7" id="KW-1185">Reference proteome</keyword>
<evidence type="ECO:0000256" key="3">
    <source>
        <dbReference type="PROSITE-ProRule" id="PRU00283"/>
    </source>
</evidence>
<dbReference type="SUPFAM" id="SSF52540">
    <property type="entry name" value="P-loop containing nucleoside triphosphate hydrolases"/>
    <property type="match status" value="1"/>
</dbReference>
<dbReference type="SMART" id="SM00129">
    <property type="entry name" value="KISc"/>
    <property type="match status" value="1"/>
</dbReference>
<dbReference type="GO" id="GO:0003777">
    <property type="term" value="F:microtubule motor activity"/>
    <property type="evidence" value="ECO:0007669"/>
    <property type="project" value="InterPro"/>
</dbReference>
<gene>
    <name evidence="6" type="primary">KIF16B</name>
    <name evidence="6" type="ORF">HK097_003647</name>
</gene>
<reference evidence="6" key="1">
    <citation type="submission" date="2020-05" db="EMBL/GenBank/DDBJ databases">
        <title>Phylogenomic resolution of chytrid fungi.</title>
        <authorList>
            <person name="Stajich J.E."/>
            <person name="Amses K."/>
            <person name="Simmons R."/>
            <person name="Seto K."/>
            <person name="Myers J."/>
            <person name="Bonds A."/>
            <person name="Quandt C.A."/>
            <person name="Barry K."/>
            <person name="Liu P."/>
            <person name="Grigoriev I."/>
            <person name="Longcore J.E."/>
            <person name="James T.Y."/>
        </authorList>
    </citation>
    <scope>NUCLEOTIDE SEQUENCE</scope>
    <source>
        <strain evidence="6">JEL0318</strain>
    </source>
</reference>
<dbReference type="InterPro" id="IPR036961">
    <property type="entry name" value="Kinesin_motor_dom_sf"/>
</dbReference>
<dbReference type="PROSITE" id="PS50067">
    <property type="entry name" value="KINESIN_MOTOR_2"/>
    <property type="match status" value="1"/>
</dbReference>
<dbReference type="GO" id="GO:0007018">
    <property type="term" value="P:microtubule-based movement"/>
    <property type="evidence" value="ECO:0007669"/>
    <property type="project" value="InterPro"/>
</dbReference>
<dbReference type="InterPro" id="IPR027417">
    <property type="entry name" value="P-loop_NTPase"/>
</dbReference>
<dbReference type="GO" id="GO:0008017">
    <property type="term" value="F:microtubule binding"/>
    <property type="evidence" value="ECO:0007669"/>
    <property type="project" value="InterPro"/>
</dbReference>
<dbReference type="AlphaFoldDB" id="A0AAD5S2D4"/>
<proteinExistence type="inferred from homology"/>
<dbReference type="Proteomes" id="UP001212841">
    <property type="component" value="Unassembled WGS sequence"/>
</dbReference>
<dbReference type="FunFam" id="3.40.850.10:FF:000167">
    <property type="entry name" value="Uncharacterized protein"/>
    <property type="match status" value="1"/>
</dbReference>
<dbReference type="EMBL" id="JADGJD010001879">
    <property type="protein sequence ID" value="KAJ3036992.1"/>
    <property type="molecule type" value="Genomic_DNA"/>
</dbReference>
<accession>A0AAD5S2D4</accession>
<organism evidence="6 7">
    <name type="scientific">Rhizophlyctis rosea</name>
    <dbReference type="NCBI Taxonomy" id="64517"/>
    <lineage>
        <taxon>Eukaryota</taxon>
        <taxon>Fungi</taxon>
        <taxon>Fungi incertae sedis</taxon>
        <taxon>Chytridiomycota</taxon>
        <taxon>Chytridiomycota incertae sedis</taxon>
        <taxon>Chytridiomycetes</taxon>
        <taxon>Rhizophlyctidales</taxon>
        <taxon>Rhizophlyctidaceae</taxon>
        <taxon>Rhizophlyctis</taxon>
    </lineage>
</organism>
<evidence type="ECO:0000256" key="2">
    <source>
        <dbReference type="ARBA" id="ARBA00022840"/>
    </source>
</evidence>
<comment type="caution">
    <text evidence="3">Lacks conserved residue(s) required for the propagation of feature annotation.</text>
</comment>
<keyword evidence="2 4" id="KW-0067">ATP-binding</keyword>
<protein>
    <recommendedName>
        <fullName evidence="4">Kinesin-like protein</fullName>
    </recommendedName>
</protein>
<dbReference type="InterPro" id="IPR019821">
    <property type="entry name" value="Kinesin_motor_CS"/>
</dbReference>
<keyword evidence="1 4" id="KW-0547">Nucleotide-binding</keyword>
<evidence type="ECO:0000313" key="6">
    <source>
        <dbReference type="EMBL" id="KAJ3036992.1"/>
    </source>
</evidence>
<name>A0AAD5S2D4_9FUNG</name>
<evidence type="ECO:0000259" key="5">
    <source>
        <dbReference type="PROSITE" id="PS50067"/>
    </source>
</evidence>
<feature type="non-terminal residue" evidence="6">
    <location>
        <position position="344"/>
    </location>
</feature>
<dbReference type="Pfam" id="PF00225">
    <property type="entry name" value="Kinesin"/>
    <property type="match status" value="1"/>
</dbReference>
<comment type="caution">
    <text evidence="6">The sequence shown here is derived from an EMBL/GenBank/DDBJ whole genome shotgun (WGS) entry which is preliminary data.</text>
</comment>
<dbReference type="GO" id="GO:0005524">
    <property type="term" value="F:ATP binding"/>
    <property type="evidence" value="ECO:0007669"/>
    <property type="project" value="UniProtKB-KW"/>
</dbReference>
<keyword evidence="4" id="KW-0493">Microtubule</keyword>
<feature type="domain" description="Kinesin motor" evidence="5">
    <location>
        <begin position="1"/>
        <end position="290"/>
    </location>
</feature>
<dbReference type="Gene3D" id="3.40.850.10">
    <property type="entry name" value="Kinesin motor domain"/>
    <property type="match status" value="1"/>
</dbReference>
<sequence>MMGTPRDKGIIPRLCEMLFKEVGRNSSDNHKFKVEVSYMEIYNERVRDLLPRDKTPAATRPGTPTKLASSAITRRADSIFRDAPNSKFAKNYRIREHPITGPYVENLSVYTVRNEQEMLKLMETGNAERTTAATDMNDTSSRSHAVFTIVLSQTKFEEDLNLTNEIVSKISLVDLAGSERVKVSNTSGDRLREGANINKSLTTLGLVIKALVERSHQTHIDHVTSDTASMKSAVKKDVFVPYRDSVLTWLLRDSLGGNSKTIMLATVSPASVHAEETLSTLRFAQRARNIINIVSVNENPSARLIRDLKQEVTRLQTLLQTQQTPQMPSAVDEDGFSILQDRLD</sequence>
<keyword evidence="4" id="KW-0505">Motor protein</keyword>
<dbReference type="GO" id="GO:0005874">
    <property type="term" value="C:microtubule"/>
    <property type="evidence" value="ECO:0007669"/>
    <property type="project" value="UniProtKB-KW"/>
</dbReference>
<dbReference type="PANTHER" id="PTHR47117">
    <property type="entry name" value="STAR-RELATED LIPID TRANSFER PROTEIN 9"/>
    <property type="match status" value="1"/>
</dbReference>
<dbReference type="InterPro" id="IPR001752">
    <property type="entry name" value="Kinesin_motor_dom"/>
</dbReference>
<evidence type="ECO:0000256" key="4">
    <source>
        <dbReference type="RuleBase" id="RU000394"/>
    </source>
</evidence>
<dbReference type="PRINTS" id="PR00380">
    <property type="entry name" value="KINESINHEAVY"/>
</dbReference>
<comment type="similarity">
    <text evidence="3 4">Belongs to the TRAFAC class myosin-kinesin ATPase superfamily. Kinesin family.</text>
</comment>
<evidence type="ECO:0000313" key="7">
    <source>
        <dbReference type="Proteomes" id="UP001212841"/>
    </source>
</evidence>
<evidence type="ECO:0000256" key="1">
    <source>
        <dbReference type="ARBA" id="ARBA00022741"/>
    </source>
</evidence>
<dbReference type="PROSITE" id="PS00411">
    <property type="entry name" value="KINESIN_MOTOR_1"/>
    <property type="match status" value="1"/>
</dbReference>